<keyword evidence="3" id="KW-1185">Reference proteome</keyword>
<protein>
    <submittedName>
        <fullName evidence="2">Damage-inducible protein CinA</fullName>
    </submittedName>
</protein>
<feature type="domain" description="CinA C-terminal" evidence="1">
    <location>
        <begin position="10"/>
        <end position="162"/>
    </location>
</feature>
<evidence type="ECO:0000313" key="2">
    <source>
        <dbReference type="EMBL" id="KVW99696.1"/>
    </source>
</evidence>
<dbReference type="SUPFAM" id="SSF142433">
    <property type="entry name" value="CinA-like"/>
    <property type="match status" value="1"/>
</dbReference>
<sequence>MARVSDEELHQLAAELGEKLRARGWMLATAESCTGGWVGQLLTSLPGSSHWYERGFITYANAAKIEMLGVPAAILDAHGAVSEETACAMAAGALAHSHAQATLAISGIAGPGGGTRQKPVGLVCYGWALADGTLMSSTCRLDGDREEIRSRAVAAAIRGLIDLIR</sequence>
<evidence type="ECO:0000259" key="1">
    <source>
        <dbReference type="Pfam" id="PF02464"/>
    </source>
</evidence>
<dbReference type="InterPro" id="IPR036653">
    <property type="entry name" value="CinA-like_C"/>
</dbReference>
<dbReference type="NCBIfam" id="TIGR00199">
    <property type="entry name" value="PncC_domain"/>
    <property type="match status" value="1"/>
</dbReference>
<dbReference type="Proteomes" id="UP000064243">
    <property type="component" value="Unassembled WGS sequence"/>
</dbReference>
<name>A0A106BW35_THIDE</name>
<dbReference type="Pfam" id="PF02464">
    <property type="entry name" value="CinA"/>
    <property type="match status" value="1"/>
</dbReference>
<reference evidence="2 3" key="1">
    <citation type="journal article" date="2015" name="Appl. Environ. Microbiol.">
        <title>Aerobic and Anaerobic Thiosulfate Oxidation by a Cold-Adapted, Subglacial Chemoautotroph.</title>
        <authorList>
            <person name="Harrold Z.R."/>
            <person name="Skidmore M.L."/>
            <person name="Hamilton T.L."/>
            <person name="Desch L."/>
            <person name="Amada K."/>
            <person name="van Gelder W."/>
            <person name="Glover K."/>
            <person name="Roden E.E."/>
            <person name="Boyd E.S."/>
        </authorList>
    </citation>
    <scope>NUCLEOTIDE SEQUENCE [LARGE SCALE GENOMIC DNA]</scope>
    <source>
        <strain evidence="2 3">RG</strain>
    </source>
</reference>
<dbReference type="InterPro" id="IPR008136">
    <property type="entry name" value="CinA_C"/>
</dbReference>
<dbReference type="RefSeq" id="WP_059750872.1">
    <property type="nucleotide sequence ID" value="NZ_LDUG01000002.1"/>
</dbReference>
<organism evidence="2 3">
    <name type="scientific">Thiobacillus denitrificans</name>
    <dbReference type="NCBI Taxonomy" id="36861"/>
    <lineage>
        <taxon>Bacteria</taxon>
        <taxon>Pseudomonadati</taxon>
        <taxon>Pseudomonadota</taxon>
        <taxon>Betaproteobacteria</taxon>
        <taxon>Nitrosomonadales</taxon>
        <taxon>Thiobacillaceae</taxon>
        <taxon>Thiobacillus</taxon>
    </lineage>
</organism>
<dbReference type="AlphaFoldDB" id="A0A106BW35"/>
<comment type="caution">
    <text evidence="2">The sequence shown here is derived from an EMBL/GenBank/DDBJ whole genome shotgun (WGS) entry which is preliminary data.</text>
</comment>
<dbReference type="EMBL" id="LDUG01000002">
    <property type="protein sequence ID" value="KVW99696.1"/>
    <property type="molecule type" value="Genomic_DNA"/>
</dbReference>
<dbReference type="PATRIC" id="fig|36861.3.peg.1153"/>
<accession>A0A106BW35</accession>
<dbReference type="Gene3D" id="3.90.950.20">
    <property type="entry name" value="CinA-like"/>
    <property type="match status" value="1"/>
</dbReference>
<evidence type="ECO:0000313" key="3">
    <source>
        <dbReference type="Proteomes" id="UP000064243"/>
    </source>
</evidence>
<gene>
    <name evidence="2" type="ORF">ABW22_00595</name>
</gene>
<dbReference type="OrthoDB" id="9801454at2"/>
<proteinExistence type="predicted"/>
<dbReference type="STRING" id="1123392.GCA_000376425_01814"/>